<evidence type="ECO:0000313" key="1">
    <source>
        <dbReference type="EMBL" id="PTX62667.1"/>
    </source>
</evidence>
<accession>A0A2T6C353</accession>
<dbReference type="OrthoDB" id="1201645at2"/>
<name>A0A2T6C353_9FLAO</name>
<dbReference type="AlphaFoldDB" id="A0A2T6C353"/>
<protein>
    <submittedName>
        <fullName evidence="1">Uncharacterized protein</fullName>
    </submittedName>
</protein>
<dbReference type="Proteomes" id="UP000244090">
    <property type="component" value="Unassembled WGS sequence"/>
</dbReference>
<dbReference type="RefSeq" id="WP_108113659.1">
    <property type="nucleotide sequence ID" value="NZ_QBKT01000002.1"/>
</dbReference>
<dbReference type="EMBL" id="QBKT01000002">
    <property type="protein sequence ID" value="PTX62667.1"/>
    <property type="molecule type" value="Genomic_DNA"/>
</dbReference>
<gene>
    <name evidence="1" type="ORF">C8N46_10263</name>
</gene>
<sequence length="149" mass="17456">MNILRKKDEILAALGNMRAMKKLHVDTYTEDKIKNISGVKIAESKDGQFWIEFQELNGILFMNSTILSKIDLKTFKGAKIILLTEEYEIEIDSDEKTIESDFSNVSNTWITKVSFIIEQKEREIIENREFEELAYIYKKRKLSLIAKKQ</sequence>
<organism evidence="1 2">
    <name type="scientific">Kordia periserrulae</name>
    <dbReference type="NCBI Taxonomy" id="701523"/>
    <lineage>
        <taxon>Bacteria</taxon>
        <taxon>Pseudomonadati</taxon>
        <taxon>Bacteroidota</taxon>
        <taxon>Flavobacteriia</taxon>
        <taxon>Flavobacteriales</taxon>
        <taxon>Flavobacteriaceae</taxon>
        <taxon>Kordia</taxon>
    </lineage>
</organism>
<keyword evidence="2" id="KW-1185">Reference proteome</keyword>
<evidence type="ECO:0000313" key="2">
    <source>
        <dbReference type="Proteomes" id="UP000244090"/>
    </source>
</evidence>
<comment type="caution">
    <text evidence="1">The sequence shown here is derived from an EMBL/GenBank/DDBJ whole genome shotgun (WGS) entry which is preliminary data.</text>
</comment>
<reference evidence="1 2" key="1">
    <citation type="submission" date="2018-04" db="EMBL/GenBank/DDBJ databases">
        <title>Genomic Encyclopedia of Archaeal and Bacterial Type Strains, Phase II (KMG-II): from individual species to whole genera.</title>
        <authorList>
            <person name="Goeker M."/>
        </authorList>
    </citation>
    <scope>NUCLEOTIDE SEQUENCE [LARGE SCALE GENOMIC DNA]</scope>
    <source>
        <strain evidence="1 2">DSM 25731</strain>
    </source>
</reference>
<proteinExistence type="predicted"/>